<comment type="caution">
    <text evidence="2">The sequence shown here is derived from an EMBL/GenBank/DDBJ whole genome shotgun (WGS) entry which is preliminary data.</text>
</comment>
<sequence>MALTALDAATLEKLISAAVAAPSIHNTQPWRFRLDPDTATLRVQAASGRGLRATDPMGRALHVSVGAALFNLRMAVARFGWEPVVRLLPCPAEPDVLASVRLAGPARNNGHRQDLYNAMWLRRSSRFPFSAHRLPPQLLSELTEAAHTEGASLSLPGPDETTRLLHLTAEAESRNAHDPVRCAESRVWIRDGSPDGLPGSALGPQDATERLPMRDFTGTGAGPRSESRPPAAAFESHPLIAVLATAHDRRTDWLRAGQALEYVLLTATTHSVHASLLHQALEWPDLRCALPDAPSGPAHVQMLIRLGYGPAGPATPRRPAREVYGG</sequence>
<dbReference type="Gene3D" id="3.40.109.10">
    <property type="entry name" value="NADH Oxidase"/>
    <property type="match status" value="2"/>
</dbReference>
<dbReference type="RefSeq" id="WP_136729872.1">
    <property type="nucleotide sequence ID" value="NZ_SUMC01000102.1"/>
</dbReference>
<dbReference type="OrthoDB" id="8156917at2"/>
<dbReference type="Proteomes" id="UP000305778">
    <property type="component" value="Unassembled WGS sequence"/>
</dbReference>
<protein>
    <recommendedName>
        <fullName evidence="4">Nitroreductase domain-containing protein</fullName>
    </recommendedName>
</protein>
<dbReference type="PANTHER" id="PTHR23026:SF123">
    <property type="entry name" value="NAD(P)H NITROREDUCTASE RV3131-RELATED"/>
    <property type="match status" value="1"/>
</dbReference>
<gene>
    <name evidence="2" type="ORF">FCI23_45265</name>
</gene>
<dbReference type="SUPFAM" id="SSF55469">
    <property type="entry name" value="FMN-dependent nitroreductase-like"/>
    <property type="match status" value="2"/>
</dbReference>
<evidence type="ECO:0008006" key="4">
    <source>
        <dbReference type="Google" id="ProtNLM"/>
    </source>
</evidence>
<dbReference type="AlphaFoldDB" id="A0A4U0SH56"/>
<dbReference type="GO" id="GO:0016491">
    <property type="term" value="F:oxidoreductase activity"/>
    <property type="evidence" value="ECO:0007669"/>
    <property type="project" value="InterPro"/>
</dbReference>
<reference evidence="2 3" key="1">
    <citation type="submission" date="2019-04" db="EMBL/GenBank/DDBJ databases">
        <title>Streptomyces oryziradicis sp. nov., a novel actinomycete isolated from rhizosphere soil of rice (Oryza sativa L.).</title>
        <authorList>
            <person name="Li C."/>
        </authorList>
    </citation>
    <scope>NUCLEOTIDE SEQUENCE [LARGE SCALE GENOMIC DNA]</scope>
    <source>
        <strain evidence="2 3">NEAU-C40</strain>
    </source>
</reference>
<dbReference type="NCBIfam" id="NF047509">
    <property type="entry name" value="Rv3131_FMN_oxido"/>
    <property type="match status" value="1"/>
</dbReference>
<dbReference type="InterPro" id="IPR050627">
    <property type="entry name" value="Nitroreductase/BluB"/>
</dbReference>
<organism evidence="2 3">
    <name type="scientific">Actinacidiphila oryziradicis</name>
    <dbReference type="NCBI Taxonomy" id="2571141"/>
    <lineage>
        <taxon>Bacteria</taxon>
        <taxon>Bacillati</taxon>
        <taxon>Actinomycetota</taxon>
        <taxon>Actinomycetes</taxon>
        <taxon>Kitasatosporales</taxon>
        <taxon>Streptomycetaceae</taxon>
        <taxon>Actinacidiphila</taxon>
    </lineage>
</organism>
<keyword evidence="3" id="KW-1185">Reference proteome</keyword>
<proteinExistence type="predicted"/>
<feature type="region of interest" description="Disordered" evidence="1">
    <location>
        <begin position="193"/>
        <end position="232"/>
    </location>
</feature>
<accession>A0A4U0SH56</accession>
<name>A0A4U0SH56_9ACTN</name>
<evidence type="ECO:0000313" key="2">
    <source>
        <dbReference type="EMBL" id="TJZ99574.1"/>
    </source>
</evidence>
<dbReference type="EMBL" id="SUMC01000102">
    <property type="protein sequence ID" value="TJZ99574.1"/>
    <property type="molecule type" value="Genomic_DNA"/>
</dbReference>
<dbReference type="PANTHER" id="PTHR23026">
    <property type="entry name" value="NADPH NITROREDUCTASE"/>
    <property type="match status" value="1"/>
</dbReference>
<dbReference type="InterPro" id="IPR000415">
    <property type="entry name" value="Nitroreductase-like"/>
</dbReference>
<evidence type="ECO:0000256" key="1">
    <source>
        <dbReference type="SAM" id="MobiDB-lite"/>
    </source>
</evidence>
<evidence type="ECO:0000313" key="3">
    <source>
        <dbReference type="Proteomes" id="UP000305778"/>
    </source>
</evidence>